<dbReference type="InterPro" id="IPR027417">
    <property type="entry name" value="P-loop_NTPase"/>
</dbReference>
<comment type="function">
    <text evidence="11">Catalyzes the specific phosphorylation of the 3-hydroxyl group of shikimic acid using ATP as a cosubstrate.</text>
</comment>
<keyword evidence="13" id="KW-1185">Reference proteome</keyword>
<dbReference type="CDD" id="cd00464">
    <property type="entry name" value="SK"/>
    <property type="match status" value="1"/>
</dbReference>
<keyword evidence="11" id="KW-0963">Cytoplasm</keyword>
<dbReference type="SUPFAM" id="SSF52540">
    <property type="entry name" value="P-loop containing nucleoside triphosphate hydrolases"/>
    <property type="match status" value="1"/>
</dbReference>
<dbReference type="AlphaFoldDB" id="A0A1N7J319"/>
<dbReference type="InterPro" id="IPR000623">
    <property type="entry name" value="Shikimate_kinase/TSH1"/>
</dbReference>
<dbReference type="PANTHER" id="PTHR21087">
    <property type="entry name" value="SHIKIMATE KINASE"/>
    <property type="match status" value="1"/>
</dbReference>
<evidence type="ECO:0000256" key="5">
    <source>
        <dbReference type="ARBA" id="ARBA00022679"/>
    </source>
</evidence>
<protein>
    <recommendedName>
        <fullName evidence="3 11">Shikimate kinase</fullName>
        <shortName evidence="11">SK</shortName>
        <ecNumber evidence="3 11">2.7.1.71</ecNumber>
    </recommendedName>
</protein>
<keyword evidence="6 11" id="KW-0547">Nucleotide-binding</keyword>
<name>A0A1N7J319_9GAMM</name>
<feature type="binding site" evidence="11">
    <location>
        <position position="152"/>
    </location>
    <ligand>
        <name>ATP</name>
        <dbReference type="ChEBI" id="CHEBI:30616"/>
    </ligand>
</feature>
<organism evidence="12 13">
    <name type="scientific">Neptunomonas antarctica</name>
    <dbReference type="NCBI Taxonomy" id="619304"/>
    <lineage>
        <taxon>Bacteria</taxon>
        <taxon>Pseudomonadati</taxon>
        <taxon>Pseudomonadota</taxon>
        <taxon>Gammaproteobacteria</taxon>
        <taxon>Oceanospirillales</taxon>
        <taxon>Oceanospirillaceae</taxon>
        <taxon>Neptunomonas</taxon>
    </lineage>
</organism>
<feature type="binding site" evidence="11">
    <location>
        <position position="32"/>
    </location>
    <ligand>
        <name>substrate</name>
    </ligand>
</feature>
<keyword evidence="8 11" id="KW-0067">ATP-binding</keyword>
<keyword evidence="11" id="KW-0479">Metal-binding</keyword>
<dbReference type="NCBIfam" id="NF003456">
    <property type="entry name" value="PRK05057.1"/>
    <property type="match status" value="1"/>
</dbReference>
<dbReference type="GO" id="GO:0009073">
    <property type="term" value="P:aromatic amino acid family biosynthetic process"/>
    <property type="evidence" value="ECO:0007669"/>
    <property type="project" value="UniProtKB-KW"/>
</dbReference>
<feature type="binding site" evidence="11">
    <location>
        <position position="14"/>
    </location>
    <ligand>
        <name>Mg(2+)</name>
        <dbReference type="ChEBI" id="CHEBI:18420"/>
    </ligand>
</feature>
<dbReference type="GO" id="GO:0009423">
    <property type="term" value="P:chorismate biosynthetic process"/>
    <property type="evidence" value="ECO:0007669"/>
    <property type="project" value="UniProtKB-UniRule"/>
</dbReference>
<evidence type="ECO:0000256" key="3">
    <source>
        <dbReference type="ARBA" id="ARBA00012154"/>
    </source>
</evidence>
<dbReference type="EMBL" id="FTOE01000001">
    <property type="protein sequence ID" value="SIS43765.1"/>
    <property type="molecule type" value="Genomic_DNA"/>
</dbReference>
<dbReference type="Proteomes" id="UP000185999">
    <property type="component" value="Unassembled WGS sequence"/>
</dbReference>
<reference evidence="13" key="1">
    <citation type="submission" date="2017-01" db="EMBL/GenBank/DDBJ databases">
        <authorList>
            <person name="Varghese N."/>
            <person name="Submissions S."/>
        </authorList>
    </citation>
    <scope>NUCLEOTIDE SEQUENCE [LARGE SCALE GENOMIC DNA]</scope>
    <source>
        <strain evidence="13">DSM 22306</strain>
    </source>
</reference>
<sequence>MNIFLIGPMGAGKSTIGRMLSQELALEFVDVDREIEERAGANIPWIFDVEGEIGFRDREEMVVDDLTQSNNQVLATGGGAVLRAANRACLQSRGFVVYLDTSIEQQLERTSKDKNRPLLRADNPQEVLERLMEIRDPLYRLTSDLIVKTDRRHPRGVVSDIVKQLVRQGIIAGD</sequence>
<keyword evidence="4 11" id="KW-0028">Amino-acid biosynthesis</keyword>
<comment type="catalytic activity">
    <reaction evidence="10 11">
        <text>shikimate + ATP = 3-phosphoshikimate + ADP + H(+)</text>
        <dbReference type="Rhea" id="RHEA:13121"/>
        <dbReference type="ChEBI" id="CHEBI:15378"/>
        <dbReference type="ChEBI" id="CHEBI:30616"/>
        <dbReference type="ChEBI" id="CHEBI:36208"/>
        <dbReference type="ChEBI" id="CHEBI:145989"/>
        <dbReference type="ChEBI" id="CHEBI:456216"/>
        <dbReference type="EC" id="2.7.1.71"/>
    </reaction>
</comment>
<dbReference type="EC" id="2.7.1.71" evidence="3 11"/>
<feature type="binding site" evidence="11">
    <location>
        <position position="56"/>
    </location>
    <ligand>
        <name>substrate</name>
    </ligand>
</feature>
<dbReference type="RefSeq" id="WP_076495898.1">
    <property type="nucleotide sequence ID" value="NZ_FTOE01000001.1"/>
</dbReference>
<keyword evidence="7 11" id="KW-0418">Kinase</keyword>
<feature type="binding site" evidence="11">
    <location>
        <position position="78"/>
    </location>
    <ligand>
        <name>substrate</name>
    </ligand>
</feature>
<evidence type="ECO:0000256" key="4">
    <source>
        <dbReference type="ARBA" id="ARBA00022605"/>
    </source>
</evidence>
<evidence type="ECO:0000313" key="13">
    <source>
        <dbReference type="Proteomes" id="UP000185999"/>
    </source>
</evidence>
<evidence type="ECO:0000256" key="9">
    <source>
        <dbReference type="ARBA" id="ARBA00023141"/>
    </source>
</evidence>
<comment type="pathway">
    <text evidence="1 11">Metabolic intermediate biosynthesis; chorismate biosynthesis; chorismate from D-erythrose 4-phosphate and phosphoenolpyruvate: step 5/7.</text>
</comment>
<feature type="binding site" evidence="11">
    <location>
        <begin position="10"/>
        <end position="15"/>
    </location>
    <ligand>
        <name>ATP</name>
        <dbReference type="ChEBI" id="CHEBI:30616"/>
    </ligand>
</feature>
<dbReference type="PANTHER" id="PTHR21087:SF16">
    <property type="entry name" value="SHIKIMATE KINASE 1, CHLOROPLASTIC"/>
    <property type="match status" value="1"/>
</dbReference>
<evidence type="ECO:0000256" key="1">
    <source>
        <dbReference type="ARBA" id="ARBA00004842"/>
    </source>
</evidence>
<evidence type="ECO:0000256" key="8">
    <source>
        <dbReference type="ARBA" id="ARBA00022840"/>
    </source>
</evidence>
<comment type="similarity">
    <text evidence="2 11">Belongs to the shikimate kinase family.</text>
</comment>
<evidence type="ECO:0000256" key="2">
    <source>
        <dbReference type="ARBA" id="ARBA00006997"/>
    </source>
</evidence>
<dbReference type="Gene3D" id="3.40.50.300">
    <property type="entry name" value="P-loop containing nucleotide triphosphate hydrolases"/>
    <property type="match status" value="1"/>
</dbReference>
<feature type="binding site" evidence="11">
    <location>
        <position position="135"/>
    </location>
    <ligand>
        <name>substrate</name>
    </ligand>
</feature>
<evidence type="ECO:0000256" key="6">
    <source>
        <dbReference type="ARBA" id="ARBA00022741"/>
    </source>
</evidence>
<gene>
    <name evidence="11" type="primary">aroK</name>
    <name evidence="12" type="ORF">SAMN05421760_101538</name>
</gene>
<dbReference type="GO" id="GO:0000287">
    <property type="term" value="F:magnesium ion binding"/>
    <property type="evidence" value="ECO:0007669"/>
    <property type="project" value="UniProtKB-UniRule"/>
</dbReference>
<dbReference type="HAMAP" id="MF_00109">
    <property type="entry name" value="Shikimate_kinase"/>
    <property type="match status" value="1"/>
</dbReference>
<evidence type="ECO:0000313" key="12">
    <source>
        <dbReference type="EMBL" id="SIS43765.1"/>
    </source>
</evidence>
<dbReference type="GO" id="GO:0005524">
    <property type="term" value="F:ATP binding"/>
    <property type="evidence" value="ECO:0007669"/>
    <property type="project" value="UniProtKB-UniRule"/>
</dbReference>
<comment type="subcellular location">
    <subcellularLocation>
        <location evidence="11">Cytoplasm</location>
    </subcellularLocation>
</comment>
<keyword evidence="9 11" id="KW-0057">Aromatic amino acid biosynthesis</keyword>
<dbReference type="STRING" id="619304.SAMN05421760_101538"/>
<dbReference type="Pfam" id="PF01202">
    <property type="entry name" value="SKI"/>
    <property type="match status" value="1"/>
</dbReference>
<dbReference type="GO" id="GO:0004765">
    <property type="term" value="F:shikimate kinase activity"/>
    <property type="evidence" value="ECO:0007669"/>
    <property type="project" value="UniProtKB-UniRule"/>
</dbReference>
<evidence type="ECO:0000256" key="11">
    <source>
        <dbReference type="HAMAP-Rule" id="MF_00109"/>
    </source>
</evidence>
<keyword evidence="11" id="KW-0460">Magnesium</keyword>
<dbReference type="GO" id="GO:0005829">
    <property type="term" value="C:cytosol"/>
    <property type="evidence" value="ECO:0007669"/>
    <property type="project" value="TreeGrafter"/>
</dbReference>
<accession>A0A1N7J319</accession>
<feature type="binding site" evidence="11">
    <location>
        <position position="116"/>
    </location>
    <ligand>
        <name>ATP</name>
        <dbReference type="ChEBI" id="CHEBI:30616"/>
    </ligand>
</feature>
<dbReference type="PRINTS" id="PR01100">
    <property type="entry name" value="SHIKIMTKNASE"/>
</dbReference>
<evidence type="ECO:0000256" key="10">
    <source>
        <dbReference type="ARBA" id="ARBA00048567"/>
    </source>
</evidence>
<dbReference type="InterPro" id="IPR031322">
    <property type="entry name" value="Shikimate/glucono_kinase"/>
</dbReference>
<proteinExistence type="inferred from homology"/>
<comment type="subunit">
    <text evidence="11">Monomer.</text>
</comment>
<keyword evidence="5 11" id="KW-0808">Transferase</keyword>
<dbReference type="InterPro" id="IPR023000">
    <property type="entry name" value="Shikimate_kinase_CS"/>
</dbReference>
<dbReference type="UniPathway" id="UPA00053">
    <property type="reaction ID" value="UER00088"/>
</dbReference>
<comment type="cofactor">
    <cofactor evidence="11">
        <name>Mg(2+)</name>
        <dbReference type="ChEBI" id="CHEBI:18420"/>
    </cofactor>
    <text evidence="11">Binds 1 Mg(2+) ion per subunit.</text>
</comment>
<evidence type="ECO:0000256" key="7">
    <source>
        <dbReference type="ARBA" id="ARBA00022777"/>
    </source>
</evidence>
<dbReference type="PROSITE" id="PS01128">
    <property type="entry name" value="SHIKIMATE_KINASE"/>
    <property type="match status" value="1"/>
</dbReference>
<dbReference type="GO" id="GO:0008652">
    <property type="term" value="P:amino acid biosynthetic process"/>
    <property type="evidence" value="ECO:0007669"/>
    <property type="project" value="UniProtKB-KW"/>
</dbReference>